<feature type="domain" description="Radical SAM core" evidence="10">
    <location>
        <begin position="47"/>
        <end position="263"/>
    </location>
</feature>
<dbReference type="HAMAP" id="MF_00206">
    <property type="entry name" value="Lipoyl_synth"/>
    <property type="match status" value="1"/>
</dbReference>
<dbReference type="GO" id="GO:0005737">
    <property type="term" value="C:cytoplasm"/>
    <property type="evidence" value="ECO:0007669"/>
    <property type="project" value="UniProtKB-SubCell"/>
</dbReference>
<dbReference type="PROSITE" id="PS51918">
    <property type="entry name" value="RADICAL_SAM"/>
    <property type="match status" value="1"/>
</dbReference>
<protein>
    <recommendedName>
        <fullName evidence="9">Lipoyl synthase</fullName>
        <ecNumber evidence="9">2.8.1.8</ecNumber>
    </recommendedName>
    <alternativeName>
        <fullName evidence="9">Lip-syn</fullName>
        <shortName evidence="9">LS</shortName>
    </alternativeName>
    <alternativeName>
        <fullName evidence="9">Lipoate synthase</fullName>
    </alternativeName>
    <alternativeName>
        <fullName evidence="9">Lipoic acid synthase</fullName>
    </alternativeName>
    <alternativeName>
        <fullName evidence="9">Sulfur insertion protein LipA</fullName>
    </alternativeName>
</protein>
<keyword evidence="3 9" id="KW-0808">Transferase</keyword>
<dbReference type="InterPro" id="IPR007197">
    <property type="entry name" value="rSAM"/>
</dbReference>
<dbReference type="GO" id="GO:0009249">
    <property type="term" value="P:protein lipoylation"/>
    <property type="evidence" value="ECO:0007669"/>
    <property type="project" value="UniProtKB-UniRule"/>
</dbReference>
<sequence>MSPDRPEWLTLPAPDEQALDGMQQLLSQGRLHTVCESADCPNIGECFGNKTCTFMILGKHCTRNCRFCAVTHAVPEQVDAAEPHMVAATAKQLGLEHVVVTSVTRDDLPDGGAGHFAATIRAVRENLPEATIEVLIPDFKGSKQAVNKVLAAQPDIVNHNTETVPRLYPVVRPQAVYARSLKLISRVRESGVKTIAKSGLMLGLGETMDEVIAVMKDLHRAGCQMLTLGQYLSPSPAHLPVVEYVHPQVFECLKEEAFTIGFFHVNAGPMVRSSYHAGVTFAQMAHR</sequence>
<dbReference type="PIRSF" id="PIRSF005963">
    <property type="entry name" value="Lipoyl_synth"/>
    <property type="match status" value="1"/>
</dbReference>
<dbReference type="PANTHER" id="PTHR10949">
    <property type="entry name" value="LIPOYL SYNTHASE"/>
    <property type="match status" value="1"/>
</dbReference>
<dbReference type="UniPathway" id="UPA00538">
    <property type="reaction ID" value="UER00593"/>
</dbReference>
<keyword evidence="4 9" id="KW-0949">S-adenosyl-L-methionine</keyword>
<evidence type="ECO:0000256" key="2">
    <source>
        <dbReference type="ARBA" id="ARBA00022490"/>
    </source>
</evidence>
<organism evidence="11">
    <name type="scientific">uncultured Sporomusa sp</name>
    <dbReference type="NCBI Taxonomy" id="307249"/>
    <lineage>
        <taxon>Bacteria</taxon>
        <taxon>Bacillati</taxon>
        <taxon>Bacillota</taxon>
        <taxon>Negativicutes</taxon>
        <taxon>Selenomonadales</taxon>
        <taxon>Sporomusaceae</taxon>
        <taxon>Sporomusa</taxon>
        <taxon>environmental samples</taxon>
    </lineage>
</organism>
<proteinExistence type="inferred from homology"/>
<dbReference type="NCBIfam" id="NF004019">
    <property type="entry name" value="PRK05481.1"/>
    <property type="match status" value="1"/>
</dbReference>
<dbReference type="SFLD" id="SFLDG01058">
    <property type="entry name" value="lipoyl_synthase_like"/>
    <property type="match status" value="1"/>
</dbReference>
<feature type="binding site" evidence="9">
    <location>
        <position position="40"/>
    </location>
    <ligand>
        <name>[4Fe-4S] cluster</name>
        <dbReference type="ChEBI" id="CHEBI:49883"/>
        <label>1</label>
    </ligand>
</feature>
<dbReference type="Gene3D" id="3.20.20.70">
    <property type="entry name" value="Aldolase class I"/>
    <property type="match status" value="1"/>
</dbReference>
<dbReference type="GO" id="GO:0046872">
    <property type="term" value="F:metal ion binding"/>
    <property type="evidence" value="ECO:0007669"/>
    <property type="project" value="UniProtKB-KW"/>
</dbReference>
<feature type="binding site" evidence="9">
    <location>
        <position position="46"/>
    </location>
    <ligand>
        <name>[4Fe-4S] cluster</name>
        <dbReference type="ChEBI" id="CHEBI:49883"/>
        <label>1</label>
    </ligand>
</feature>
<dbReference type="SUPFAM" id="SSF102114">
    <property type="entry name" value="Radical SAM enzymes"/>
    <property type="match status" value="1"/>
</dbReference>
<evidence type="ECO:0000256" key="4">
    <source>
        <dbReference type="ARBA" id="ARBA00022691"/>
    </source>
</evidence>
<dbReference type="NCBIfam" id="TIGR00510">
    <property type="entry name" value="lipA"/>
    <property type="match status" value="1"/>
</dbReference>
<dbReference type="FunFam" id="3.20.20.70:FF:000040">
    <property type="entry name" value="Lipoyl synthase"/>
    <property type="match status" value="1"/>
</dbReference>
<evidence type="ECO:0000313" key="11">
    <source>
        <dbReference type="EMBL" id="SCM78812.1"/>
    </source>
</evidence>
<comment type="similarity">
    <text evidence="9">Belongs to the radical SAM superfamily. Lipoyl synthase family.</text>
</comment>
<comment type="cofactor">
    <cofactor evidence="9">
        <name>[4Fe-4S] cluster</name>
        <dbReference type="ChEBI" id="CHEBI:49883"/>
    </cofactor>
    <text evidence="9">Binds 2 [4Fe-4S] clusters per subunit. One cluster is coordinated with 3 cysteines and an exchangeable S-adenosyl-L-methionine.</text>
</comment>
<keyword evidence="1 9" id="KW-0004">4Fe-4S</keyword>
<feature type="binding site" evidence="9">
    <location>
        <position position="68"/>
    </location>
    <ligand>
        <name>[4Fe-4S] cluster</name>
        <dbReference type="ChEBI" id="CHEBI:49883"/>
        <label>2</label>
        <note>4Fe-4S-S-AdoMet</note>
    </ligand>
</feature>
<dbReference type="InterPro" id="IPR058240">
    <property type="entry name" value="rSAM_sf"/>
</dbReference>
<dbReference type="CDD" id="cd01335">
    <property type="entry name" value="Radical_SAM"/>
    <property type="match status" value="1"/>
</dbReference>
<evidence type="ECO:0000256" key="9">
    <source>
        <dbReference type="HAMAP-Rule" id="MF_00206"/>
    </source>
</evidence>
<keyword evidence="7 9" id="KW-0411">Iron-sulfur</keyword>
<feature type="binding site" evidence="9">
    <location>
        <position position="35"/>
    </location>
    <ligand>
        <name>[4Fe-4S] cluster</name>
        <dbReference type="ChEBI" id="CHEBI:49883"/>
        <label>1</label>
    </ligand>
</feature>
<evidence type="ECO:0000256" key="5">
    <source>
        <dbReference type="ARBA" id="ARBA00022723"/>
    </source>
</evidence>
<keyword evidence="2 9" id="KW-0963">Cytoplasm</keyword>
<dbReference type="GO" id="GO:0051539">
    <property type="term" value="F:4 iron, 4 sulfur cluster binding"/>
    <property type="evidence" value="ECO:0007669"/>
    <property type="project" value="UniProtKB-UniRule"/>
</dbReference>
<feature type="binding site" evidence="9">
    <location>
        <position position="65"/>
    </location>
    <ligand>
        <name>[4Fe-4S] cluster</name>
        <dbReference type="ChEBI" id="CHEBI:49883"/>
        <label>2</label>
        <note>4Fe-4S-S-AdoMet</note>
    </ligand>
</feature>
<keyword evidence="6 9" id="KW-0408">Iron</keyword>
<accession>A0A212LMQ2</accession>
<evidence type="ECO:0000256" key="7">
    <source>
        <dbReference type="ARBA" id="ARBA00023014"/>
    </source>
</evidence>
<comment type="catalytic activity">
    <reaction evidence="8 9">
        <text>[[Fe-S] cluster scaffold protein carrying a second [4Fe-4S](2+) cluster] + N(6)-octanoyl-L-lysyl-[protein] + 2 oxidized [2Fe-2S]-[ferredoxin] + 2 S-adenosyl-L-methionine + 4 H(+) = [[Fe-S] cluster scaffold protein] + N(6)-[(R)-dihydrolipoyl]-L-lysyl-[protein] + 4 Fe(3+) + 2 hydrogen sulfide + 2 5'-deoxyadenosine + 2 L-methionine + 2 reduced [2Fe-2S]-[ferredoxin]</text>
        <dbReference type="Rhea" id="RHEA:16585"/>
        <dbReference type="Rhea" id="RHEA-COMP:9928"/>
        <dbReference type="Rhea" id="RHEA-COMP:10000"/>
        <dbReference type="Rhea" id="RHEA-COMP:10001"/>
        <dbReference type="Rhea" id="RHEA-COMP:10475"/>
        <dbReference type="Rhea" id="RHEA-COMP:14568"/>
        <dbReference type="Rhea" id="RHEA-COMP:14569"/>
        <dbReference type="ChEBI" id="CHEBI:15378"/>
        <dbReference type="ChEBI" id="CHEBI:17319"/>
        <dbReference type="ChEBI" id="CHEBI:29034"/>
        <dbReference type="ChEBI" id="CHEBI:29919"/>
        <dbReference type="ChEBI" id="CHEBI:33722"/>
        <dbReference type="ChEBI" id="CHEBI:33737"/>
        <dbReference type="ChEBI" id="CHEBI:33738"/>
        <dbReference type="ChEBI" id="CHEBI:57844"/>
        <dbReference type="ChEBI" id="CHEBI:59789"/>
        <dbReference type="ChEBI" id="CHEBI:78809"/>
        <dbReference type="ChEBI" id="CHEBI:83100"/>
        <dbReference type="EC" id="2.8.1.8"/>
    </reaction>
</comment>
<name>A0A212LMQ2_9FIRM</name>
<dbReference type="EC" id="2.8.1.8" evidence="9"/>
<feature type="binding site" evidence="9">
    <location>
        <position position="274"/>
    </location>
    <ligand>
        <name>[4Fe-4S] cluster</name>
        <dbReference type="ChEBI" id="CHEBI:49883"/>
        <label>1</label>
    </ligand>
</feature>
<evidence type="ECO:0000256" key="8">
    <source>
        <dbReference type="ARBA" id="ARBA00047326"/>
    </source>
</evidence>
<dbReference type="InterPro" id="IPR003698">
    <property type="entry name" value="Lipoyl_synth"/>
</dbReference>
<dbReference type="Pfam" id="PF04055">
    <property type="entry name" value="Radical_SAM"/>
    <property type="match status" value="1"/>
</dbReference>
<dbReference type="NCBIfam" id="NF009544">
    <property type="entry name" value="PRK12928.1"/>
    <property type="match status" value="1"/>
</dbReference>
<evidence type="ECO:0000259" key="10">
    <source>
        <dbReference type="PROSITE" id="PS51918"/>
    </source>
</evidence>
<dbReference type="RefSeq" id="WP_288183263.1">
    <property type="nucleotide sequence ID" value="NZ_LT608335.1"/>
</dbReference>
<comment type="function">
    <text evidence="9">Catalyzes the radical-mediated insertion of two sulfur atoms into the C-6 and C-8 positions of the octanoyl moiety bound to the lipoyl domains of lipoate-dependent enzymes, thereby converting the octanoylated domains into lipoylated derivatives.</text>
</comment>
<dbReference type="EMBL" id="FMJE01000002">
    <property type="protein sequence ID" value="SCM78812.1"/>
    <property type="molecule type" value="Genomic_DNA"/>
</dbReference>
<dbReference type="InterPro" id="IPR013785">
    <property type="entry name" value="Aldolase_TIM"/>
</dbReference>
<dbReference type="SFLD" id="SFLDS00029">
    <property type="entry name" value="Radical_SAM"/>
    <property type="match status" value="1"/>
</dbReference>
<dbReference type="GO" id="GO:0016992">
    <property type="term" value="F:lipoate synthase activity"/>
    <property type="evidence" value="ECO:0007669"/>
    <property type="project" value="UniProtKB-UniRule"/>
</dbReference>
<comment type="subcellular location">
    <subcellularLocation>
        <location evidence="9">Cytoplasm</location>
    </subcellularLocation>
</comment>
<dbReference type="SMART" id="SM00729">
    <property type="entry name" value="Elp3"/>
    <property type="match status" value="1"/>
</dbReference>
<reference evidence="11" key="1">
    <citation type="submission" date="2016-08" db="EMBL/GenBank/DDBJ databases">
        <authorList>
            <person name="Seilhamer J.J."/>
        </authorList>
    </citation>
    <scope>NUCLEOTIDE SEQUENCE</scope>
    <source>
        <strain evidence="11">86</strain>
    </source>
</reference>
<comment type="pathway">
    <text evidence="9">Protein modification; protein lipoylation via endogenous pathway; protein N(6)-(lipoyl)lysine from octanoyl-[acyl-carrier-protein]: step 2/2.</text>
</comment>
<dbReference type="PANTHER" id="PTHR10949:SF0">
    <property type="entry name" value="LIPOYL SYNTHASE, MITOCHONDRIAL"/>
    <property type="match status" value="1"/>
</dbReference>
<feature type="binding site" evidence="9">
    <location>
        <position position="61"/>
    </location>
    <ligand>
        <name>[4Fe-4S] cluster</name>
        <dbReference type="ChEBI" id="CHEBI:49883"/>
        <label>2</label>
        <note>4Fe-4S-S-AdoMet</note>
    </ligand>
</feature>
<dbReference type="AlphaFoldDB" id="A0A212LMQ2"/>
<dbReference type="InterPro" id="IPR006638">
    <property type="entry name" value="Elp3/MiaA/NifB-like_rSAM"/>
</dbReference>
<dbReference type="SFLD" id="SFLDF00271">
    <property type="entry name" value="lipoyl_synthase"/>
    <property type="match status" value="1"/>
</dbReference>
<evidence type="ECO:0000256" key="1">
    <source>
        <dbReference type="ARBA" id="ARBA00022485"/>
    </source>
</evidence>
<evidence type="ECO:0000256" key="3">
    <source>
        <dbReference type="ARBA" id="ARBA00022679"/>
    </source>
</evidence>
<evidence type="ECO:0000256" key="6">
    <source>
        <dbReference type="ARBA" id="ARBA00023004"/>
    </source>
</evidence>
<gene>
    <name evidence="9 11" type="primary">lipA</name>
    <name evidence="11" type="ORF">KL86SPO_20252</name>
</gene>
<keyword evidence="5 9" id="KW-0479">Metal-binding</keyword>